<evidence type="ECO:0000313" key="3">
    <source>
        <dbReference type="Proteomes" id="UP000077381"/>
    </source>
</evidence>
<dbReference type="Proteomes" id="UP000077381">
    <property type="component" value="Unassembled WGS sequence"/>
</dbReference>
<evidence type="ECO:0000256" key="1">
    <source>
        <dbReference type="SAM" id="SignalP"/>
    </source>
</evidence>
<feature type="chain" id="PRO_5038947060" description="SH3b domain-containing protein" evidence="1">
    <location>
        <begin position="24"/>
        <end position="119"/>
    </location>
</feature>
<sequence>MSPRSTPARLAMVAAGAALSALAAGTPALASGGDGDPVTGYETYKGRVIARTGLVLRDSPARGGRVLRIEPYGAIVSIFCKTASEEVDGNNRWYLLTDGTWAWGAARYIENVGKAPRWC</sequence>
<gene>
    <name evidence="2" type="ORF">STSP_31580</name>
</gene>
<dbReference type="STRING" id="1716141.STSP_31580"/>
<evidence type="ECO:0008006" key="4">
    <source>
        <dbReference type="Google" id="ProtNLM"/>
    </source>
</evidence>
<feature type="signal peptide" evidence="1">
    <location>
        <begin position="1"/>
        <end position="23"/>
    </location>
</feature>
<name>A0A177HS49_9ACTN</name>
<organism evidence="2 3">
    <name type="scientific">Streptomyces jeddahensis</name>
    <dbReference type="NCBI Taxonomy" id="1716141"/>
    <lineage>
        <taxon>Bacteria</taxon>
        <taxon>Bacillati</taxon>
        <taxon>Actinomycetota</taxon>
        <taxon>Actinomycetes</taxon>
        <taxon>Kitasatosporales</taxon>
        <taxon>Streptomycetaceae</taxon>
        <taxon>Streptomyces</taxon>
    </lineage>
</organism>
<evidence type="ECO:0000313" key="2">
    <source>
        <dbReference type="EMBL" id="OAH13480.1"/>
    </source>
</evidence>
<dbReference type="AlphaFoldDB" id="A0A177HS49"/>
<dbReference type="OrthoDB" id="3482365at2"/>
<accession>A0A177HS49</accession>
<keyword evidence="3" id="KW-1185">Reference proteome</keyword>
<dbReference type="PATRIC" id="fig|1716141.3.peg.3318"/>
<reference evidence="2 3" key="1">
    <citation type="submission" date="2015-12" db="EMBL/GenBank/DDBJ databases">
        <title>Genome sequence of Streptomyces sp. G25.</title>
        <authorList>
            <person name="Poehlein A."/>
            <person name="Roettig A."/>
            <person name="Hiessl S."/>
            <person name="Hauschild P."/>
            <person name="Schauer J."/>
            <person name="Madkour M.H."/>
            <person name="Al-Ansari A.M."/>
            <person name="Almakishah N.H."/>
            <person name="Steinbuechel A."/>
            <person name="Daniel R."/>
        </authorList>
    </citation>
    <scope>NUCLEOTIDE SEQUENCE [LARGE SCALE GENOMIC DNA]</scope>
    <source>
        <strain evidence="3">G25(2015)</strain>
    </source>
</reference>
<comment type="caution">
    <text evidence="2">The sequence shown here is derived from an EMBL/GenBank/DDBJ whole genome shotgun (WGS) entry which is preliminary data.</text>
</comment>
<protein>
    <recommendedName>
        <fullName evidence="4">SH3b domain-containing protein</fullName>
    </recommendedName>
</protein>
<proteinExistence type="predicted"/>
<keyword evidence="1" id="KW-0732">Signal</keyword>
<dbReference type="RefSeq" id="WP_067277561.1">
    <property type="nucleotide sequence ID" value="NZ_LOHS01000076.1"/>
</dbReference>
<dbReference type="EMBL" id="LOHS01000076">
    <property type="protein sequence ID" value="OAH13480.1"/>
    <property type="molecule type" value="Genomic_DNA"/>
</dbReference>